<dbReference type="EMBL" id="JAGIYY010000001">
    <property type="protein sequence ID" value="MBP0437644.1"/>
    <property type="molecule type" value="Genomic_DNA"/>
</dbReference>
<evidence type="ECO:0000256" key="1">
    <source>
        <dbReference type="SAM" id="Phobius"/>
    </source>
</evidence>
<keyword evidence="1" id="KW-0812">Transmembrane</keyword>
<feature type="transmembrane region" description="Helical" evidence="1">
    <location>
        <begin position="14"/>
        <end position="41"/>
    </location>
</feature>
<organism evidence="2 3">
    <name type="scientific">Tianweitania sediminis</name>
    <dbReference type="NCBI Taxonomy" id="1502156"/>
    <lineage>
        <taxon>Bacteria</taxon>
        <taxon>Pseudomonadati</taxon>
        <taxon>Pseudomonadota</taxon>
        <taxon>Alphaproteobacteria</taxon>
        <taxon>Hyphomicrobiales</taxon>
        <taxon>Phyllobacteriaceae</taxon>
        <taxon>Tianweitania</taxon>
    </lineage>
</organism>
<accession>A0A8J7UG04</accession>
<dbReference type="InterPro" id="IPR025597">
    <property type="entry name" value="DUF4345"/>
</dbReference>
<comment type="caution">
    <text evidence="2">The sequence shown here is derived from an EMBL/GenBank/DDBJ whole genome shotgun (WGS) entry which is preliminary data.</text>
</comment>
<evidence type="ECO:0000313" key="3">
    <source>
        <dbReference type="Proteomes" id="UP000666240"/>
    </source>
</evidence>
<keyword evidence="3" id="KW-1185">Reference proteome</keyword>
<dbReference type="RefSeq" id="WP_209333637.1">
    <property type="nucleotide sequence ID" value="NZ_JAGIYY010000001.1"/>
</dbReference>
<keyword evidence="1" id="KW-0472">Membrane</keyword>
<dbReference type="Pfam" id="PF14248">
    <property type="entry name" value="DUF4345"/>
    <property type="match status" value="1"/>
</dbReference>
<protein>
    <submittedName>
        <fullName evidence="2">DUF4345 family protein</fullName>
    </submittedName>
</protein>
<proteinExistence type="predicted"/>
<reference evidence="2" key="1">
    <citation type="submission" date="2021-03" db="EMBL/GenBank/DDBJ databases">
        <title>Genome sequencing and assembly of Tianweitania sediminis.</title>
        <authorList>
            <person name="Chhetri G."/>
        </authorList>
    </citation>
    <scope>NUCLEOTIDE SEQUENCE</scope>
    <source>
        <strain evidence="2">Z8</strain>
    </source>
</reference>
<name>A0A8J7UG04_9HYPH</name>
<keyword evidence="1" id="KW-1133">Transmembrane helix</keyword>
<sequence>MNIAFPWPVTDGEWLAFLAATITILFGLAFLIAPYASFRLLRLQPAPGHPAAIAEGRSRAAGFYLGVGLCCLLTGQFWIYLALGFSWAFAAFGRLVAILSDKASTLANWLWLALETFLACLALVYALGLVP</sequence>
<gene>
    <name evidence="2" type="ORF">J5Y06_03115</name>
</gene>
<dbReference type="AlphaFoldDB" id="A0A8J7UG04"/>
<feature type="transmembrane region" description="Helical" evidence="1">
    <location>
        <begin position="62"/>
        <end position="89"/>
    </location>
</feature>
<evidence type="ECO:0000313" key="2">
    <source>
        <dbReference type="EMBL" id="MBP0437644.1"/>
    </source>
</evidence>
<feature type="transmembrane region" description="Helical" evidence="1">
    <location>
        <begin position="109"/>
        <end position="130"/>
    </location>
</feature>
<dbReference type="Proteomes" id="UP000666240">
    <property type="component" value="Unassembled WGS sequence"/>
</dbReference>